<evidence type="ECO:0000313" key="1">
    <source>
        <dbReference type="EMBL" id="KAJ8127769.1"/>
    </source>
</evidence>
<proteinExistence type="predicted"/>
<name>A0ACC2JK60_9PEZI</name>
<sequence>MTTALAVPTADRTPDRSMIDAVTALGAAGSVVGIISFGIELSKILGIFSQVRSGQEHFEDVIAGIKSTTSVLEEICGFLGREVQNITTGKSLESFSESPFIKVKVTADKCLMIFWRIEIAIAGSEHDGFDAELEGRLNNFNQKLTSYRSGYPITIEPQFTLDPLGLREKFTWAFRASKLEKYDCPGRPTASEARYHIHTSNLRFCLSNSGTRKVKFNGLKGPRRFRFPGPEGRKTAKLRTTPCHGIWARNTASHTIAPDSRPSLKSTDSPTVSGLAGGKQVGNSPPRNRQHDLGHINSSQNAQRPQTLDIGRGKHTSYGGQTATSNHMPNASGPSAQVGSLVDTATGVKGPSLSAVTPGEHGLGEEPTLNPTNMGSGVHQDDKSRVHDEIDSPKQDVSPILHCGGPRVALARLAPRASKTVPLNLGDTTDVETSKRRKEAIAHANNLVANCPRLSPVHQQLSTTTDDEFATGHPLVGERERAREDEPVRKIQHFENQINQRHEIEKGIEKEIEQRGLEPRDEADRKDWKRLRTQTSLDSTRQPYERKIIEYERVAEPEYDSRVIDTRRHLHGTLGGGSPRNRGGPMLRSAQPLLEWTPAHMNNGDGLNNTIYLTNGEGDSSSETGSEEYVMAKEFQVLEPSPTLRQEQAEGTPSVAKVDVGQREFKNQGEGVNEAANNTLSPTMNRPRDSQDSLQQDEGATAQKDLISRG</sequence>
<reference evidence="1" key="1">
    <citation type="submission" date="2022-12" db="EMBL/GenBank/DDBJ databases">
        <title>Genome Sequence of Lasiodiplodia mahajangana.</title>
        <authorList>
            <person name="Buettner E."/>
        </authorList>
    </citation>
    <scope>NUCLEOTIDE SEQUENCE</scope>
    <source>
        <strain evidence="1">VT137</strain>
    </source>
</reference>
<gene>
    <name evidence="1" type="ORF">O1611_g5867</name>
</gene>
<accession>A0ACC2JK60</accession>
<keyword evidence="2" id="KW-1185">Reference proteome</keyword>
<organism evidence="1 2">
    <name type="scientific">Lasiodiplodia mahajangana</name>
    <dbReference type="NCBI Taxonomy" id="1108764"/>
    <lineage>
        <taxon>Eukaryota</taxon>
        <taxon>Fungi</taxon>
        <taxon>Dikarya</taxon>
        <taxon>Ascomycota</taxon>
        <taxon>Pezizomycotina</taxon>
        <taxon>Dothideomycetes</taxon>
        <taxon>Dothideomycetes incertae sedis</taxon>
        <taxon>Botryosphaeriales</taxon>
        <taxon>Botryosphaeriaceae</taxon>
        <taxon>Lasiodiplodia</taxon>
    </lineage>
</organism>
<evidence type="ECO:0000313" key="2">
    <source>
        <dbReference type="Proteomes" id="UP001153332"/>
    </source>
</evidence>
<protein>
    <submittedName>
        <fullName evidence="1">Uncharacterized protein</fullName>
    </submittedName>
</protein>
<dbReference type="Proteomes" id="UP001153332">
    <property type="component" value="Unassembled WGS sequence"/>
</dbReference>
<dbReference type="EMBL" id="JAPUUL010001306">
    <property type="protein sequence ID" value="KAJ8127769.1"/>
    <property type="molecule type" value="Genomic_DNA"/>
</dbReference>
<comment type="caution">
    <text evidence="1">The sequence shown here is derived from an EMBL/GenBank/DDBJ whole genome shotgun (WGS) entry which is preliminary data.</text>
</comment>